<dbReference type="InterPro" id="IPR039013">
    <property type="entry name" value="YgiF"/>
</dbReference>
<dbReference type="InterPro" id="IPR033469">
    <property type="entry name" value="CYTH-like_dom_sf"/>
</dbReference>
<evidence type="ECO:0000259" key="2">
    <source>
        <dbReference type="PROSITE" id="PS51708"/>
    </source>
</evidence>
<dbReference type="Gene3D" id="1.40.20.10">
    <property type="entry name" value="CHAD domain"/>
    <property type="match status" value="1"/>
</dbReference>
<evidence type="ECO:0000313" key="3">
    <source>
        <dbReference type="EMBL" id="SFL95808.1"/>
    </source>
</evidence>
<dbReference type="CDD" id="cd07756">
    <property type="entry name" value="CYTH-like_Pase_CHAD"/>
    <property type="match status" value="1"/>
</dbReference>
<dbReference type="GO" id="GO:0050355">
    <property type="term" value="F:inorganic triphosphate phosphatase activity"/>
    <property type="evidence" value="ECO:0007669"/>
    <property type="project" value="InterPro"/>
</dbReference>
<dbReference type="InterPro" id="IPR038186">
    <property type="entry name" value="CHAD_dom_sf"/>
</dbReference>
<feature type="domain" description="CHAD" evidence="2">
    <location>
        <begin position="222"/>
        <end position="510"/>
    </location>
</feature>
<protein>
    <submittedName>
        <fullName evidence="3">Inorganic triphosphatase YgiF, contains CYTH and CHAD domains</fullName>
    </submittedName>
</protein>
<dbReference type="PROSITE" id="PS51708">
    <property type="entry name" value="CHAD"/>
    <property type="match status" value="1"/>
</dbReference>
<evidence type="ECO:0000313" key="4">
    <source>
        <dbReference type="Proteomes" id="UP000199561"/>
    </source>
</evidence>
<proteinExistence type="predicted"/>
<dbReference type="PANTHER" id="PTHR39569">
    <property type="entry name" value="INORGANIC TRIPHOSPHATASE"/>
    <property type="match status" value="1"/>
</dbReference>
<dbReference type="Pfam" id="PF05235">
    <property type="entry name" value="CHAD"/>
    <property type="match status" value="1"/>
</dbReference>
<dbReference type="PROSITE" id="PS51707">
    <property type="entry name" value="CYTH"/>
    <property type="match status" value="1"/>
</dbReference>
<dbReference type="STRING" id="52442.SAMN05421880_10324"/>
<feature type="domain" description="CYTH" evidence="1">
    <location>
        <begin position="2"/>
        <end position="207"/>
    </location>
</feature>
<dbReference type="SUPFAM" id="SSF55154">
    <property type="entry name" value="CYTH-like phosphatases"/>
    <property type="match status" value="1"/>
</dbReference>
<accession>A0A1I4LX87</accession>
<organism evidence="3 4">
    <name type="scientific">Nitrosomonas nitrosa</name>
    <dbReference type="NCBI Taxonomy" id="52442"/>
    <lineage>
        <taxon>Bacteria</taxon>
        <taxon>Pseudomonadati</taxon>
        <taxon>Pseudomonadota</taxon>
        <taxon>Betaproteobacteria</taxon>
        <taxon>Nitrosomonadales</taxon>
        <taxon>Nitrosomonadaceae</taxon>
        <taxon>Nitrosomonas</taxon>
    </lineage>
</organism>
<name>A0A1I4LX87_9PROT</name>
<dbReference type="SMART" id="SM01118">
    <property type="entry name" value="CYTH"/>
    <property type="match status" value="1"/>
</dbReference>
<dbReference type="Proteomes" id="UP000199561">
    <property type="component" value="Unassembled WGS sequence"/>
</dbReference>
<sequence length="520" mass="59710">MPKEIELKLSLPAHCVKHLLHIPLLDNLSISAPPRQKLHTVYYDTPELTLKNQRCALRLRQSGNVWIQTIKTEGSAASGLHERDEWEVPLAGNQLDFSQLSDPVIPKFFSDPALREQLRPIFRTEFTRQIRILQPNKSDQIELCIDRGKIIAEHLKEPFAEIELELKTGNPVALFKFALLLAQSFTFPIRLENRSKAERGYSLYTGHQTPPVKAQPIVLTADMDPTEAFVLIAQNCLAHLTKNEQGTLAGDDIEYLHQMRVALRRLRSAFDIFSSVLHDPEPLVHELKWLTRQFNPARDWDVFVMEHLSLIQKNFAKHSGILSIRKVCEKLRQSHNKTACYSIRSKRYLELILQLNLWLAELLPYSIQLSAQQRAKTTLKKFTTSLLTERHEHILGVCQKIEELDASSLHALRISIKKQRYAVDFLQTLYSPKAAKQYIKTLSTLQDILGALNDSTTINKLLGEIPKSKANTLTIREAIGIILGWNKQQIRQKKTELKHALPAFCNSLPFWRTHKQYICI</sequence>
<evidence type="ECO:0000259" key="1">
    <source>
        <dbReference type="PROSITE" id="PS51707"/>
    </source>
</evidence>
<dbReference type="PANTHER" id="PTHR39569:SF1">
    <property type="entry name" value="INORGANIC TRIPHOSPHATASE"/>
    <property type="match status" value="1"/>
</dbReference>
<dbReference type="Pfam" id="PF01928">
    <property type="entry name" value="CYTH"/>
    <property type="match status" value="1"/>
</dbReference>
<dbReference type="AlphaFoldDB" id="A0A1I4LX87"/>
<dbReference type="InterPro" id="IPR023577">
    <property type="entry name" value="CYTH_domain"/>
</dbReference>
<dbReference type="RefSeq" id="WP_090666189.1">
    <property type="nucleotide sequence ID" value="NZ_FOUF01000003.1"/>
</dbReference>
<dbReference type="GO" id="GO:0046872">
    <property type="term" value="F:metal ion binding"/>
    <property type="evidence" value="ECO:0007669"/>
    <property type="project" value="TreeGrafter"/>
</dbReference>
<reference evidence="3 4" key="1">
    <citation type="submission" date="2016-10" db="EMBL/GenBank/DDBJ databases">
        <authorList>
            <person name="de Groot N.N."/>
        </authorList>
    </citation>
    <scope>NUCLEOTIDE SEQUENCE [LARGE SCALE GENOMIC DNA]</scope>
    <source>
        <strain evidence="3 4">Nm146</strain>
    </source>
</reference>
<dbReference type="SMART" id="SM00880">
    <property type="entry name" value="CHAD"/>
    <property type="match status" value="1"/>
</dbReference>
<dbReference type="EMBL" id="FOUF01000003">
    <property type="protein sequence ID" value="SFL95808.1"/>
    <property type="molecule type" value="Genomic_DNA"/>
</dbReference>
<gene>
    <name evidence="3" type="ORF">SAMN05421880_10324</name>
</gene>
<keyword evidence="4" id="KW-1185">Reference proteome</keyword>
<dbReference type="Gene3D" id="2.40.320.10">
    <property type="entry name" value="Hypothetical Protein Pfu-838710-001"/>
    <property type="match status" value="1"/>
</dbReference>
<dbReference type="InterPro" id="IPR007899">
    <property type="entry name" value="CHAD_dom"/>
</dbReference>